<protein>
    <submittedName>
        <fullName evidence="4">Phage integrase family protein</fullName>
    </submittedName>
</protein>
<dbReference type="InterPro" id="IPR011010">
    <property type="entry name" value="DNA_brk_join_enz"/>
</dbReference>
<keyword evidence="5" id="KW-1185">Reference proteome</keyword>
<gene>
    <name evidence="4" type="ORF">DFR35_1264</name>
</gene>
<organism evidence="4 5">
    <name type="scientific">Sulfurisoma sediminicola</name>
    <dbReference type="NCBI Taxonomy" id="1381557"/>
    <lineage>
        <taxon>Bacteria</taxon>
        <taxon>Pseudomonadati</taxon>
        <taxon>Pseudomonadota</taxon>
        <taxon>Betaproteobacteria</taxon>
        <taxon>Nitrosomonadales</taxon>
        <taxon>Sterolibacteriaceae</taxon>
        <taxon>Sulfurisoma</taxon>
    </lineage>
</organism>
<evidence type="ECO:0000256" key="1">
    <source>
        <dbReference type="ARBA" id="ARBA00022908"/>
    </source>
</evidence>
<dbReference type="InterPro" id="IPR050090">
    <property type="entry name" value="Tyrosine_recombinase_XerCD"/>
</dbReference>
<name>A0A497XCH9_9PROT</name>
<keyword evidence="1" id="KW-0229">DNA integration</keyword>
<dbReference type="PROSITE" id="PS51898">
    <property type="entry name" value="TYR_RECOMBINASE"/>
    <property type="match status" value="1"/>
</dbReference>
<dbReference type="GO" id="GO:0006310">
    <property type="term" value="P:DNA recombination"/>
    <property type="evidence" value="ECO:0007669"/>
    <property type="project" value="UniProtKB-KW"/>
</dbReference>
<evidence type="ECO:0000256" key="2">
    <source>
        <dbReference type="ARBA" id="ARBA00023172"/>
    </source>
</evidence>
<dbReference type="Gene3D" id="1.10.443.10">
    <property type="entry name" value="Intergrase catalytic core"/>
    <property type="match status" value="1"/>
</dbReference>
<dbReference type="GO" id="GO:0015074">
    <property type="term" value="P:DNA integration"/>
    <property type="evidence" value="ECO:0007669"/>
    <property type="project" value="UniProtKB-KW"/>
</dbReference>
<dbReference type="AlphaFoldDB" id="A0A497XCH9"/>
<reference evidence="4 5" key="1">
    <citation type="submission" date="2018-10" db="EMBL/GenBank/DDBJ databases">
        <title>Genomic Encyclopedia of Type Strains, Phase IV (KMG-IV): sequencing the most valuable type-strain genomes for metagenomic binning, comparative biology and taxonomic classification.</title>
        <authorList>
            <person name="Goeker M."/>
        </authorList>
    </citation>
    <scope>NUCLEOTIDE SEQUENCE [LARGE SCALE GENOMIC DNA]</scope>
    <source>
        <strain evidence="4 5">DSM 26916</strain>
    </source>
</reference>
<dbReference type="GO" id="GO:0003677">
    <property type="term" value="F:DNA binding"/>
    <property type="evidence" value="ECO:0007669"/>
    <property type="project" value="InterPro"/>
</dbReference>
<dbReference type="Pfam" id="PF00589">
    <property type="entry name" value="Phage_integrase"/>
    <property type="match status" value="1"/>
</dbReference>
<comment type="caution">
    <text evidence="4">The sequence shown here is derived from an EMBL/GenBank/DDBJ whole genome shotgun (WGS) entry which is preliminary data.</text>
</comment>
<dbReference type="PANTHER" id="PTHR30349">
    <property type="entry name" value="PHAGE INTEGRASE-RELATED"/>
    <property type="match status" value="1"/>
</dbReference>
<evidence type="ECO:0000313" key="4">
    <source>
        <dbReference type="EMBL" id="RLJ64623.1"/>
    </source>
</evidence>
<feature type="domain" description="Tyr recombinase" evidence="3">
    <location>
        <begin position="174"/>
        <end position="344"/>
    </location>
</feature>
<dbReference type="InterPro" id="IPR002104">
    <property type="entry name" value="Integrase_catalytic"/>
</dbReference>
<dbReference type="SUPFAM" id="SSF56349">
    <property type="entry name" value="DNA breaking-rejoining enzymes"/>
    <property type="match status" value="1"/>
</dbReference>
<keyword evidence="2" id="KW-0233">DNA recombination</keyword>
<dbReference type="OrthoDB" id="662444at2"/>
<dbReference type="InterPro" id="IPR013762">
    <property type="entry name" value="Integrase-like_cat_sf"/>
</dbReference>
<evidence type="ECO:0000313" key="5">
    <source>
        <dbReference type="Proteomes" id="UP000268908"/>
    </source>
</evidence>
<dbReference type="RefSeq" id="WP_121240810.1">
    <property type="nucleotide sequence ID" value="NZ_BHVV01000006.1"/>
</dbReference>
<dbReference type="PANTHER" id="PTHR30349:SF94">
    <property type="entry name" value="INTEGRASE_RECOMBINASE HI_1414-RELATED"/>
    <property type="match status" value="1"/>
</dbReference>
<dbReference type="EMBL" id="RCCI01000005">
    <property type="protein sequence ID" value="RLJ64623.1"/>
    <property type="molecule type" value="Genomic_DNA"/>
</dbReference>
<dbReference type="CDD" id="cd00796">
    <property type="entry name" value="INT_Rci_Hp1_C"/>
    <property type="match status" value="1"/>
</dbReference>
<accession>A0A497XCH9</accession>
<sequence length="344" mass="38665">MATITQLKTGRWQAVIRRKGHPSQSRTFPLQLDARTWARKIESEMDRGGFISAARAEGTTFKDLATAFEKDFAPYHYRAGGWQSKLTALRARLGDYSLVAITPQVLAKYRDDRLRDPCKAYKDAKSAPRISSATVKGELDLLSKVLDVGQKEFGIPLPAGNPVRQIRIPKGSRSRNRRLTADEWARLEAECKASGNPWLAPALALAVETAMRRGELLQLEWQHIDKQRRLAMLLDPDKIKNQEPRAVPLSSTAMATLEALPRAIGGRVIPIAAPTLWSSYRRALERAKISDFTWHDLRHEALSRLAERGDFSVLEMAAVSGHKTLQMLKRYTHLQAEKLARKLG</sequence>
<dbReference type="Proteomes" id="UP000268908">
    <property type="component" value="Unassembled WGS sequence"/>
</dbReference>
<proteinExistence type="predicted"/>
<evidence type="ECO:0000259" key="3">
    <source>
        <dbReference type="PROSITE" id="PS51898"/>
    </source>
</evidence>